<proteinExistence type="predicted"/>
<evidence type="ECO:0000313" key="3">
    <source>
        <dbReference type="EMBL" id="AXI76396.1"/>
    </source>
</evidence>
<accession>A0A345SRP1</accession>
<dbReference type="OrthoDB" id="3467339at2"/>
<dbReference type="Pfam" id="PF03070">
    <property type="entry name" value="TENA_THI-4"/>
    <property type="match status" value="1"/>
</dbReference>
<dbReference type="RefSeq" id="WP_111490140.1">
    <property type="nucleotide sequence ID" value="NZ_CP031264.1"/>
</dbReference>
<dbReference type="InterPro" id="IPR004305">
    <property type="entry name" value="Thiaminase-2/PQQC"/>
</dbReference>
<dbReference type="Proteomes" id="UP000249340">
    <property type="component" value="Chromosome"/>
</dbReference>
<dbReference type="KEGG" id="stri:C7M71_001770"/>
<organism evidence="3 4">
    <name type="scientific">Peterkaempfera bronchialis</name>
    <dbReference type="NCBI Taxonomy" id="2126346"/>
    <lineage>
        <taxon>Bacteria</taxon>
        <taxon>Bacillati</taxon>
        <taxon>Actinomycetota</taxon>
        <taxon>Actinomycetes</taxon>
        <taxon>Kitasatosporales</taxon>
        <taxon>Streptomycetaceae</taxon>
        <taxon>Peterkaempfera</taxon>
    </lineage>
</organism>
<dbReference type="Gene3D" id="1.20.910.10">
    <property type="entry name" value="Heme oxygenase-like"/>
    <property type="match status" value="1"/>
</dbReference>
<sequence>MVTIPGDPADHARTGPEPGVNRLLPLITEGRAPIGVLAELAAQEHHIVRSDLRSLLLLATRCAGTRTGRYFADLAGGEEEALVRLARYGAACGLDGEALRSREPLAGCQAYPAYLAWLALNGEPTAVVLAFRANAAAWGGYCAAVAVALRTHYGFDDASCGFFDFFARPAPSARPGGTEVPADHTAEDAALLGEAPDPARAVARGERYGRLLESYELMFWNTLADLLPGTPEPAG</sequence>
<feature type="domain" description="Thiaminase-2/PQQC" evidence="2">
    <location>
        <begin position="27"/>
        <end position="138"/>
    </location>
</feature>
<evidence type="ECO:0000259" key="2">
    <source>
        <dbReference type="Pfam" id="PF03070"/>
    </source>
</evidence>
<reference evidence="4" key="1">
    <citation type="submission" date="2018-07" db="EMBL/GenBank/DDBJ databases">
        <title>Streptacidiphilus bronchialis DSM 106435 chromosome.</title>
        <authorList>
            <person name="Batra D."/>
            <person name="Gulvik C.A."/>
        </authorList>
    </citation>
    <scope>NUCLEOTIDE SEQUENCE [LARGE SCALE GENOMIC DNA]</scope>
    <source>
        <strain evidence="4">DSM 106435</strain>
    </source>
</reference>
<dbReference type="SUPFAM" id="SSF48613">
    <property type="entry name" value="Heme oxygenase-like"/>
    <property type="match status" value="1"/>
</dbReference>
<dbReference type="InterPro" id="IPR016084">
    <property type="entry name" value="Haem_Oase-like_multi-hlx"/>
</dbReference>
<comment type="pathway">
    <text evidence="1">Cofactor biosynthesis; thiamine diphosphate biosynthesis.</text>
</comment>
<dbReference type="EMBL" id="CP031264">
    <property type="protein sequence ID" value="AXI76396.1"/>
    <property type="molecule type" value="Genomic_DNA"/>
</dbReference>
<gene>
    <name evidence="3" type="ORF">C7M71_001770</name>
</gene>
<name>A0A345SRP1_9ACTN</name>
<evidence type="ECO:0000313" key="4">
    <source>
        <dbReference type="Proteomes" id="UP000249340"/>
    </source>
</evidence>
<dbReference type="AlphaFoldDB" id="A0A345SRP1"/>
<protein>
    <submittedName>
        <fullName evidence="3">Transcriptional regulator</fullName>
    </submittedName>
</protein>
<evidence type="ECO:0000256" key="1">
    <source>
        <dbReference type="ARBA" id="ARBA00004948"/>
    </source>
</evidence>
<keyword evidence="4" id="KW-1185">Reference proteome</keyword>